<reference evidence="3 4" key="1">
    <citation type="submission" date="2019-04" db="EMBL/GenBank/DDBJ databases">
        <title>Annotation for the trematode Fasciola gigantica.</title>
        <authorList>
            <person name="Choi Y.-J."/>
        </authorList>
    </citation>
    <scope>NUCLEOTIDE SEQUENCE [LARGE SCALE GENOMIC DNA]</scope>
    <source>
        <strain evidence="3">Uganda_cow_1</strain>
    </source>
</reference>
<dbReference type="InterPro" id="IPR000387">
    <property type="entry name" value="Tyr_Pase_dom"/>
</dbReference>
<keyword evidence="4" id="KW-1185">Reference proteome</keyword>
<dbReference type="SMART" id="SM00194">
    <property type="entry name" value="PTPc"/>
    <property type="match status" value="1"/>
</dbReference>
<dbReference type="PANTHER" id="PTHR19134">
    <property type="entry name" value="RECEPTOR-TYPE TYROSINE-PROTEIN PHOSPHATASE"/>
    <property type="match status" value="1"/>
</dbReference>
<dbReference type="InterPro" id="IPR000242">
    <property type="entry name" value="PTP_cat"/>
</dbReference>
<dbReference type="STRING" id="46835.A0A504Z3H8"/>
<comment type="caution">
    <text evidence="3">The sequence shown here is derived from an EMBL/GenBank/DDBJ whole genome shotgun (WGS) entry which is preliminary data.</text>
</comment>
<dbReference type="InterPro" id="IPR016130">
    <property type="entry name" value="Tyr_Pase_AS"/>
</dbReference>
<feature type="domain" description="Tyrosine-protein phosphatase" evidence="1">
    <location>
        <begin position="31"/>
        <end position="317"/>
    </location>
</feature>
<dbReference type="InterPro" id="IPR003595">
    <property type="entry name" value="Tyr_Pase_cat"/>
</dbReference>
<dbReference type="OrthoDB" id="9979034at2759"/>
<name>A0A504Z3H8_FASGI</name>
<dbReference type="Pfam" id="PF00102">
    <property type="entry name" value="Y_phosphatase"/>
    <property type="match status" value="1"/>
</dbReference>
<dbReference type="EMBL" id="SUNJ01004870">
    <property type="protein sequence ID" value="TPP64110.1"/>
    <property type="molecule type" value="Genomic_DNA"/>
</dbReference>
<dbReference type="AlphaFoldDB" id="A0A504Z3H8"/>
<dbReference type="CDD" id="cd00047">
    <property type="entry name" value="PTPc"/>
    <property type="match status" value="1"/>
</dbReference>
<proteinExistence type="predicted"/>
<evidence type="ECO:0000313" key="4">
    <source>
        <dbReference type="Proteomes" id="UP000316759"/>
    </source>
</evidence>
<accession>A0A504Z3H8</accession>
<dbReference type="Gene3D" id="3.90.190.10">
    <property type="entry name" value="Protein tyrosine phosphatase superfamily"/>
    <property type="match status" value="1"/>
</dbReference>
<dbReference type="GO" id="GO:0004725">
    <property type="term" value="F:protein tyrosine phosphatase activity"/>
    <property type="evidence" value="ECO:0007669"/>
    <property type="project" value="InterPro"/>
</dbReference>
<dbReference type="Proteomes" id="UP000316759">
    <property type="component" value="Unassembled WGS sequence"/>
</dbReference>
<dbReference type="InterPro" id="IPR050348">
    <property type="entry name" value="Protein-Tyr_Phosphatase"/>
</dbReference>
<dbReference type="PROSITE" id="PS00383">
    <property type="entry name" value="TYR_PHOSPHATASE_1"/>
    <property type="match status" value="1"/>
</dbReference>
<evidence type="ECO:0000313" key="3">
    <source>
        <dbReference type="EMBL" id="TPP64110.1"/>
    </source>
</evidence>
<evidence type="ECO:0000259" key="2">
    <source>
        <dbReference type="PROSITE" id="PS50056"/>
    </source>
</evidence>
<feature type="domain" description="Tyrosine specific protein phosphatases" evidence="2">
    <location>
        <begin position="228"/>
        <end position="308"/>
    </location>
</feature>
<sequence length="336" mass="38743">METTILSDSAIPWSRYLQFFDEFSKDENAKFSQQFLEITCLAGDNSKTEGFTTSIGLQPNNMTLNQYSDTLPYDQCRVILGCRCRSSQKQTHNDYINASFIHHILPCIKEHVEMDFEKIDYIATQGPLGSTCGDFWRMMMEQGSTIIVMLTNLRDDRGQVCAQYWPERAREKKEFISDSVRTTVELVTTEHHEELFERKFHVQFSPEPGKQTIVRQLHMTSWPDMDVPNLVHLEKLLSRHSELKMHGETVGPTVVHCRAGVGRTGTFIAADVLRRHLQTTNPTVNIPGIVLQLRRCRPCMVDNLKQYVYLHTYAKKLIEQRANQFHSIAGLKTETK</sequence>
<dbReference type="SMART" id="SM00404">
    <property type="entry name" value="PTPc_motif"/>
    <property type="match status" value="1"/>
</dbReference>
<organism evidence="3 4">
    <name type="scientific">Fasciola gigantica</name>
    <name type="common">Giant liver fluke</name>
    <dbReference type="NCBI Taxonomy" id="46835"/>
    <lineage>
        <taxon>Eukaryota</taxon>
        <taxon>Metazoa</taxon>
        <taxon>Spiralia</taxon>
        <taxon>Lophotrochozoa</taxon>
        <taxon>Platyhelminthes</taxon>
        <taxon>Trematoda</taxon>
        <taxon>Digenea</taxon>
        <taxon>Plagiorchiida</taxon>
        <taxon>Echinostomata</taxon>
        <taxon>Echinostomatoidea</taxon>
        <taxon>Fasciolidae</taxon>
        <taxon>Fasciola</taxon>
    </lineage>
</organism>
<keyword evidence="3" id="KW-0675">Receptor</keyword>
<dbReference type="PANTHER" id="PTHR19134:SF449">
    <property type="entry name" value="TYROSINE-PROTEIN PHOSPHATASE 1"/>
    <property type="match status" value="1"/>
</dbReference>
<gene>
    <name evidence="3" type="ORF">FGIG_08649</name>
</gene>
<dbReference type="PROSITE" id="PS50055">
    <property type="entry name" value="TYR_PHOSPHATASE_PTP"/>
    <property type="match status" value="1"/>
</dbReference>
<dbReference type="PRINTS" id="PR00700">
    <property type="entry name" value="PRTYPHPHTASE"/>
</dbReference>
<dbReference type="PROSITE" id="PS50056">
    <property type="entry name" value="TYR_PHOSPHATASE_2"/>
    <property type="match status" value="1"/>
</dbReference>
<dbReference type="SUPFAM" id="SSF52799">
    <property type="entry name" value="(Phosphotyrosine protein) phosphatases II"/>
    <property type="match status" value="1"/>
</dbReference>
<protein>
    <submittedName>
        <fullName evidence="3">Receptor-type tyrosine-protein phosphatase gamma</fullName>
    </submittedName>
</protein>
<evidence type="ECO:0000259" key="1">
    <source>
        <dbReference type="PROSITE" id="PS50055"/>
    </source>
</evidence>
<dbReference type="InterPro" id="IPR029021">
    <property type="entry name" value="Prot-tyrosine_phosphatase-like"/>
</dbReference>